<name>A0A0P0LXG4_ENTCL</name>
<geneLocation type="plasmid" evidence="2">
    <name>pKPC-ECN49</name>
</geneLocation>
<dbReference type="SUPFAM" id="SSF47413">
    <property type="entry name" value="lambda repressor-like DNA-binding domains"/>
    <property type="match status" value="1"/>
</dbReference>
<dbReference type="Pfam" id="PF12844">
    <property type="entry name" value="HTH_19"/>
    <property type="match status" value="1"/>
</dbReference>
<dbReference type="CDD" id="cd00093">
    <property type="entry name" value="HTH_XRE"/>
    <property type="match status" value="1"/>
</dbReference>
<feature type="domain" description="HTH cro/C1-type" evidence="1">
    <location>
        <begin position="19"/>
        <end position="77"/>
    </location>
</feature>
<organism evidence="2">
    <name type="scientific">Enterobacter cloacae</name>
    <dbReference type="NCBI Taxonomy" id="550"/>
    <lineage>
        <taxon>Bacteria</taxon>
        <taxon>Pseudomonadati</taxon>
        <taxon>Pseudomonadota</taxon>
        <taxon>Gammaproteobacteria</taxon>
        <taxon>Enterobacterales</taxon>
        <taxon>Enterobacteriaceae</taxon>
        <taxon>Enterobacter</taxon>
        <taxon>Enterobacter cloacae complex</taxon>
    </lineage>
</organism>
<keyword evidence="2" id="KW-0614">Plasmid</keyword>
<evidence type="ECO:0000313" key="2">
    <source>
        <dbReference type="EMBL" id="ALK43879.1"/>
    </source>
</evidence>
<sequence length="121" mass="14091">MPVYSHKQNRGMAMIGKRLKEARLSKNLTQWQVAELIGVEGTGANTRIAHYETERYSPSFPVARQLAKVLSVPEYYFYIVDDIEAQLLLERYRTNQAKGKTTSHMLIYEIEDMLQLLKKRL</sequence>
<evidence type="ECO:0000259" key="1">
    <source>
        <dbReference type="PROSITE" id="PS50943"/>
    </source>
</evidence>
<proteinExistence type="predicted"/>
<dbReference type="AlphaFoldDB" id="A0A0P0LXG4"/>
<protein>
    <submittedName>
        <fullName evidence="2">Putative transcriptional regulator</fullName>
    </submittedName>
</protein>
<dbReference type="SMART" id="SM00530">
    <property type="entry name" value="HTH_XRE"/>
    <property type="match status" value="1"/>
</dbReference>
<dbReference type="InterPro" id="IPR010982">
    <property type="entry name" value="Lambda_DNA-bd_dom_sf"/>
</dbReference>
<accession>A0A0P0LXG4</accession>
<dbReference type="PROSITE" id="PS50943">
    <property type="entry name" value="HTH_CROC1"/>
    <property type="match status" value="1"/>
</dbReference>
<dbReference type="GO" id="GO:0003677">
    <property type="term" value="F:DNA binding"/>
    <property type="evidence" value="ECO:0007669"/>
    <property type="project" value="InterPro"/>
</dbReference>
<reference evidence="2" key="1">
    <citation type="submission" date="2015-01" db="EMBL/GenBank/DDBJ databases">
        <authorList>
            <person name="Zhao X.J."/>
            <person name="Ma P."/>
        </authorList>
    </citation>
    <scope>NUCLEOTIDE SEQUENCE</scope>
    <source>
        <strain evidence="2">ECN49</strain>
        <plasmid evidence="2">pKPC-ECN49</plasmid>
    </source>
</reference>
<dbReference type="Gene3D" id="1.10.260.40">
    <property type="entry name" value="lambda repressor-like DNA-binding domains"/>
    <property type="match status" value="1"/>
</dbReference>
<dbReference type="InterPro" id="IPR001387">
    <property type="entry name" value="Cro/C1-type_HTH"/>
</dbReference>
<dbReference type="EMBL" id="KP726894">
    <property type="protein sequence ID" value="ALK43879.1"/>
    <property type="molecule type" value="Genomic_DNA"/>
</dbReference>